<gene>
    <name evidence="1" type="ORF">K5I29_04030</name>
</gene>
<evidence type="ECO:0000313" key="1">
    <source>
        <dbReference type="EMBL" id="UYW02077.1"/>
    </source>
</evidence>
<organism evidence="1 2">
    <name type="scientific">Flavobacterium agricola</name>
    <dbReference type="NCBI Taxonomy" id="2870839"/>
    <lineage>
        <taxon>Bacteria</taxon>
        <taxon>Pseudomonadati</taxon>
        <taxon>Bacteroidota</taxon>
        <taxon>Flavobacteriia</taxon>
        <taxon>Flavobacteriales</taxon>
        <taxon>Flavobacteriaceae</taxon>
        <taxon>Flavobacterium</taxon>
    </lineage>
</organism>
<keyword evidence="2" id="KW-1185">Reference proteome</keyword>
<reference evidence="1" key="1">
    <citation type="submission" date="2021-08" db="EMBL/GenBank/DDBJ databases">
        <title>Flavobacterium sp. strain CC-SYL302.</title>
        <authorList>
            <person name="Lin S.-Y."/>
            <person name="Lee T.-H."/>
            <person name="Young C.-C."/>
        </authorList>
    </citation>
    <scope>NUCLEOTIDE SEQUENCE</scope>
    <source>
        <strain evidence="1">CC-SYL302</strain>
    </source>
</reference>
<dbReference type="EMBL" id="CP081495">
    <property type="protein sequence ID" value="UYW02077.1"/>
    <property type="molecule type" value="Genomic_DNA"/>
</dbReference>
<dbReference type="RefSeq" id="WP_264434562.1">
    <property type="nucleotide sequence ID" value="NZ_CP081495.1"/>
</dbReference>
<name>A0ABY6M0J4_9FLAO</name>
<protein>
    <submittedName>
        <fullName evidence="1">Uncharacterized protein</fullName>
    </submittedName>
</protein>
<sequence>MSISESNQSAPIARHDIISEDALNWSDEYSKKIKKAIKLNNQFLKSLKQIRKELSKSA</sequence>
<evidence type="ECO:0000313" key="2">
    <source>
        <dbReference type="Proteomes" id="UP001163328"/>
    </source>
</evidence>
<proteinExistence type="predicted"/>
<dbReference type="Proteomes" id="UP001163328">
    <property type="component" value="Chromosome"/>
</dbReference>
<accession>A0ABY6M0J4</accession>